<protein>
    <submittedName>
        <fullName evidence="1">RCG36708</fullName>
    </submittedName>
</protein>
<evidence type="ECO:0000313" key="1">
    <source>
        <dbReference type="EMBL" id="EDL78148.1"/>
    </source>
</evidence>
<dbReference type="EMBL" id="CH473999">
    <property type="protein sequence ID" value="EDL78148.1"/>
    <property type="molecule type" value="Genomic_DNA"/>
</dbReference>
<gene>
    <name evidence="1" type="ORF">rCG_36708</name>
</gene>
<name>A6JRW0_RAT</name>
<dbReference type="AlphaFoldDB" id="A6JRW0"/>
<evidence type="ECO:0000313" key="2">
    <source>
        <dbReference type="Proteomes" id="UP000234681"/>
    </source>
</evidence>
<sequence length="80" mass="8821">MFTLLPPTECWGQGSQAQSTRALLVLSKFSQLSHSPRPQTKELSSALCSFLSPKVQLCDTPTLSVLTGYNSKFRGFVEQN</sequence>
<accession>A6JRW0</accession>
<proteinExistence type="predicted"/>
<dbReference type="Proteomes" id="UP000234681">
    <property type="component" value="Chromosome 11"/>
</dbReference>
<organism evidence="1 2">
    <name type="scientific">Rattus norvegicus</name>
    <name type="common">Rat</name>
    <dbReference type="NCBI Taxonomy" id="10116"/>
    <lineage>
        <taxon>Eukaryota</taxon>
        <taxon>Metazoa</taxon>
        <taxon>Chordata</taxon>
        <taxon>Craniata</taxon>
        <taxon>Vertebrata</taxon>
        <taxon>Euteleostomi</taxon>
        <taxon>Mammalia</taxon>
        <taxon>Eutheria</taxon>
        <taxon>Euarchontoglires</taxon>
        <taxon>Glires</taxon>
        <taxon>Rodentia</taxon>
        <taxon>Myomorpha</taxon>
        <taxon>Muroidea</taxon>
        <taxon>Muridae</taxon>
        <taxon>Murinae</taxon>
        <taxon>Rattus</taxon>
    </lineage>
</organism>
<reference evidence="1 2" key="1">
    <citation type="submission" date="2005-09" db="EMBL/GenBank/DDBJ databases">
        <authorList>
            <person name="Mural R.J."/>
            <person name="Li P.W."/>
            <person name="Adams M.D."/>
            <person name="Amanatides P.G."/>
            <person name="Baden-Tillson H."/>
            <person name="Barnstead M."/>
            <person name="Chin S.H."/>
            <person name="Dew I."/>
            <person name="Evans C.A."/>
            <person name="Ferriera S."/>
            <person name="Flanigan M."/>
            <person name="Fosler C."/>
            <person name="Glodek A."/>
            <person name="Gu Z."/>
            <person name="Holt R.A."/>
            <person name="Jennings D."/>
            <person name="Kraft C.L."/>
            <person name="Lu F."/>
            <person name="Nguyen T."/>
            <person name="Nusskern D.R."/>
            <person name="Pfannkoch C.M."/>
            <person name="Sitter C."/>
            <person name="Sutton G.G."/>
            <person name="Venter J.C."/>
            <person name="Wang Z."/>
            <person name="Woodage T."/>
            <person name="Zheng X.H."/>
            <person name="Zhong F."/>
        </authorList>
    </citation>
    <scope>NUCLEOTIDE SEQUENCE [LARGE SCALE GENOMIC DNA]</scope>
    <source>
        <strain>BN</strain>
        <strain evidence="2">Sprague-Dawley</strain>
    </source>
</reference>